<protein>
    <submittedName>
        <fullName evidence="1">Uncharacterized protein</fullName>
    </submittedName>
</protein>
<evidence type="ECO:0000313" key="1">
    <source>
        <dbReference type="EMBL" id="OHV95427.1"/>
    </source>
</evidence>
<dbReference type="AlphaFoldDB" id="A0A1S1U4N8"/>
<proteinExistence type="predicted"/>
<dbReference type="EMBL" id="LFKP01000010">
    <property type="protein sequence ID" value="OHV95427.1"/>
    <property type="molecule type" value="Genomic_DNA"/>
</dbReference>
<accession>A0A1S1U4N8</accession>
<name>A0A1S1U4N8_9BURK</name>
<comment type="caution">
    <text evidence="1">The sequence shown here is derived from an EMBL/GenBank/DDBJ whole genome shotgun (WGS) entry which is preliminary data.</text>
</comment>
<dbReference type="Proteomes" id="UP000179840">
    <property type="component" value="Unassembled WGS sequence"/>
</dbReference>
<gene>
    <name evidence="1" type="ORF">AKG95_19875</name>
</gene>
<organism evidence="1 2">
    <name type="scientific">Janthinobacterium lividum</name>
    <dbReference type="NCBI Taxonomy" id="29581"/>
    <lineage>
        <taxon>Bacteria</taxon>
        <taxon>Pseudomonadati</taxon>
        <taxon>Pseudomonadota</taxon>
        <taxon>Betaproteobacteria</taxon>
        <taxon>Burkholderiales</taxon>
        <taxon>Oxalobacteraceae</taxon>
        <taxon>Janthinobacterium</taxon>
    </lineage>
</organism>
<dbReference type="RefSeq" id="WP_071078646.1">
    <property type="nucleotide sequence ID" value="NZ_LFKP01000010.1"/>
</dbReference>
<evidence type="ECO:0000313" key="2">
    <source>
        <dbReference type="Proteomes" id="UP000179840"/>
    </source>
</evidence>
<reference evidence="1 2" key="1">
    <citation type="submission" date="2015-06" db="EMBL/GenBank/DDBJ databases">
        <title>Draft genome sequencing of a biphenyl-degrading bacterium, Janthinobacterium lividum MEG1.</title>
        <authorList>
            <person name="Shimodaira J."/>
            <person name="Hatta T."/>
        </authorList>
    </citation>
    <scope>NUCLEOTIDE SEQUENCE [LARGE SCALE GENOMIC DNA]</scope>
    <source>
        <strain evidence="1 2">MEG1</strain>
    </source>
</reference>
<sequence length="112" mass="12048">MSENDKLAAQAARKRLLIAQGEMYRVGIVHARANVGYALRPESLLQGVVETAVGFAGHRVESLLAPGGMRLQGAMPYVLTALSFIGRKKLVKPALVLVAVAAVAASWLRRKR</sequence>